<accession>A0ABP8UXJ0</accession>
<proteinExistence type="predicted"/>
<dbReference type="Proteomes" id="UP001500604">
    <property type="component" value="Unassembled WGS sequence"/>
</dbReference>
<comment type="caution">
    <text evidence="1">The sequence shown here is derived from an EMBL/GenBank/DDBJ whole genome shotgun (WGS) entry which is preliminary data.</text>
</comment>
<dbReference type="Pfam" id="PF24175">
    <property type="entry name" value="SU10_adaptor"/>
    <property type="match status" value="1"/>
</dbReference>
<dbReference type="RefSeq" id="WP_345192901.1">
    <property type="nucleotide sequence ID" value="NZ_BAABFL010000013.1"/>
</dbReference>
<gene>
    <name evidence="1" type="ORF">GCM10023116_01800</name>
</gene>
<protein>
    <submittedName>
        <fullName evidence="1">Uncharacterized protein</fullName>
    </submittedName>
</protein>
<keyword evidence="2" id="KW-1185">Reference proteome</keyword>
<organism evidence="1 2">
    <name type="scientific">Kistimonas scapharcae</name>
    <dbReference type="NCBI Taxonomy" id="1036133"/>
    <lineage>
        <taxon>Bacteria</taxon>
        <taxon>Pseudomonadati</taxon>
        <taxon>Pseudomonadota</taxon>
        <taxon>Gammaproteobacteria</taxon>
        <taxon>Oceanospirillales</taxon>
        <taxon>Endozoicomonadaceae</taxon>
        <taxon>Kistimonas</taxon>
    </lineage>
</organism>
<sequence length="209" mass="23274">MLWTEFLPDILPEAVGCPNPVAKRAIKNATIQFCDEAEAYIHRPDPLTPVANLPELEFSLPEHTRLAKIHVLSYRSSALKPTSEMMLDSRAPGWQQEVGTPQAFYQMSQRSARIVPTPEKTEALTVQATLALAPTQRAEGVDDDFADQYYETLIAGALSRILGMQNQPWSNPQQAMVYGAAFAEMISRIKGRARGDNYAKRESVKYGGY</sequence>
<dbReference type="EMBL" id="BAABFL010000013">
    <property type="protein sequence ID" value="GAA4647918.1"/>
    <property type="molecule type" value="Genomic_DNA"/>
</dbReference>
<reference evidence="2" key="1">
    <citation type="journal article" date="2019" name="Int. J. Syst. Evol. Microbiol.">
        <title>The Global Catalogue of Microorganisms (GCM) 10K type strain sequencing project: providing services to taxonomists for standard genome sequencing and annotation.</title>
        <authorList>
            <consortium name="The Broad Institute Genomics Platform"/>
            <consortium name="The Broad Institute Genome Sequencing Center for Infectious Disease"/>
            <person name="Wu L."/>
            <person name="Ma J."/>
        </authorList>
    </citation>
    <scope>NUCLEOTIDE SEQUENCE [LARGE SCALE GENOMIC DNA]</scope>
    <source>
        <strain evidence="2">JCM 17805</strain>
    </source>
</reference>
<evidence type="ECO:0000313" key="1">
    <source>
        <dbReference type="EMBL" id="GAA4647918.1"/>
    </source>
</evidence>
<dbReference type="InterPro" id="IPR056209">
    <property type="entry name" value="SU10_adaptor"/>
</dbReference>
<name>A0ABP8UXJ0_9GAMM</name>
<evidence type="ECO:0000313" key="2">
    <source>
        <dbReference type="Proteomes" id="UP001500604"/>
    </source>
</evidence>